<organism evidence="1 2">
    <name type="scientific">Bifidobacterium margollesii</name>
    <dbReference type="NCBI Taxonomy" id="2020964"/>
    <lineage>
        <taxon>Bacteria</taxon>
        <taxon>Bacillati</taxon>
        <taxon>Actinomycetota</taxon>
        <taxon>Actinomycetes</taxon>
        <taxon>Bifidobacteriales</taxon>
        <taxon>Bifidobacteriaceae</taxon>
        <taxon>Bifidobacterium</taxon>
    </lineage>
</organism>
<gene>
    <name evidence="1" type="ORF">Uis1B_1171</name>
</gene>
<dbReference type="RefSeq" id="WP_101616497.1">
    <property type="nucleotide sequence ID" value="NZ_NMWU01000021.1"/>
</dbReference>
<keyword evidence="2" id="KW-1185">Reference proteome</keyword>
<name>A0A2N5J9J3_9BIFI</name>
<dbReference type="OrthoDB" id="19838at1678"/>
<evidence type="ECO:0000313" key="2">
    <source>
        <dbReference type="Proteomes" id="UP000235050"/>
    </source>
</evidence>
<dbReference type="EMBL" id="NMWU01000021">
    <property type="protein sequence ID" value="PLS30882.1"/>
    <property type="molecule type" value="Genomic_DNA"/>
</dbReference>
<sequence length="90" mass="10808">MVDESIYEHMDDFTLYEVFHETGNVLAGSLVAAERQARQRGDRKEAQRYFREQAQMWRDREETDNRNRSRQIELILSWNSRRTAVEATLE</sequence>
<dbReference type="Proteomes" id="UP000235050">
    <property type="component" value="Unassembled WGS sequence"/>
</dbReference>
<protein>
    <submittedName>
        <fullName evidence="1">Uncharacterized protein</fullName>
    </submittedName>
</protein>
<dbReference type="AlphaFoldDB" id="A0A2N5J9J3"/>
<proteinExistence type="predicted"/>
<evidence type="ECO:0000313" key="1">
    <source>
        <dbReference type="EMBL" id="PLS30882.1"/>
    </source>
</evidence>
<comment type="caution">
    <text evidence="1">The sequence shown here is derived from an EMBL/GenBank/DDBJ whole genome shotgun (WGS) entry which is preliminary data.</text>
</comment>
<accession>A0A2N5J9J3</accession>
<reference evidence="1 2" key="1">
    <citation type="submission" date="2017-07" db="EMBL/GenBank/DDBJ databases">
        <title>Bifidobacterium novel species.</title>
        <authorList>
            <person name="Lugli G.A."/>
            <person name="Milani C."/>
            <person name="Duranti S."/>
            <person name="Mangifesta M."/>
        </authorList>
    </citation>
    <scope>NUCLEOTIDE SEQUENCE [LARGE SCALE GENOMIC DNA]</scope>
    <source>
        <strain evidence="2">Uis1B</strain>
    </source>
</reference>